<sequence>MNAIGVSVPRLEDDRLLRGQGRFHDEIVRPGQLWLRVVRSPVAHARIRGIDVEAAAALPGVVDVITAADLAGMPRIPVRQPSPGIDFTPYLQPALATGFVQYVGDPVAAVLAEDPYLAEDAADLVALDLEELPVSLDARAGATLRPESRPGESALVGTVDFSYGDVDEVFATAPHVVAADLKVGRHSGTPLEPRGLVAEWNARARRMTVWGATKVPYFNRRVTARMLGIAEHQIHMLESDAGGSFGIRGEFYPEDLLVPFLALRTGRPVKWTEDRTEHLIAANHAREQEHRIELAFDERYRLLGLRGEAWLDTGGYIRTHGAVVAALTSALMSGPYRMAACRSRVHIVTTNKTPVGTYRAPGRFQHNFVREHAMDLAADRLGVDPVELRRINLLDGGELPHRRPLHVFGAPMLLDGKDHLEHFDKSREIFGYDTWREEARRAREQGRLVGTGCAVILEKAGLGHDSAVVDVGVTGAIRVAMGGANVGQGVETVMAQIAAEEFDVRTESVTVVLSDTDILADGSGTFASRTTVVGGTAVKLAAEQVLAKARRVAAGLLGTDPDRLVVRDGGLEADGEPGRRVTLGEIAAASFAPPYVRTGEEPGLIGRGTYLADAMTYPYGAHYAQAEVDPGTGAVKLLRYAVSYEIGRAVNPALVHAQLVGGTVQGIGGALFEEFPYDERGMPLATTLGDYLWPRASDLPEIRTEIFEDSPAPGNPLGVRGAGEGGTAGVGAAVANAVRDALRLTGTVGALPLLPDRVMTLMKSQDDDGATT</sequence>
<dbReference type="Pfam" id="PF20256">
    <property type="entry name" value="MoCoBD_2"/>
    <property type="match status" value="1"/>
</dbReference>
<name>A0A918ZPX7_9ACTN</name>
<dbReference type="PANTHER" id="PTHR11908">
    <property type="entry name" value="XANTHINE DEHYDROGENASE"/>
    <property type="match status" value="1"/>
</dbReference>
<dbReference type="AlphaFoldDB" id="A0A918ZPX7"/>
<evidence type="ECO:0000256" key="1">
    <source>
        <dbReference type="ARBA" id="ARBA00022505"/>
    </source>
</evidence>
<dbReference type="PANTHER" id="PTHR11908:SF132">
    <property type="entry name" value="ALDEHYDE OXIDASE 1-RELATED"/>
    <property type="match status" value="1"/>
</dbReference>
<accession>A0A918ZPX7</accession>
<dbReference type="InterPro" id="IPR046867">
    <property type="entry name" value="AldOxase/xan_DH_MoCoBD2"/>
</dbReference>
<proteinExistence type="predicted"/>
<dbReference type="SUPFAM" id="SSF56003">
    <property type="entry name" value="Molybdenum cofactor-binding domain"/>
    <property type="match status" value="1"/>
</dbReference>
<protein>
    <submittedName>
        <fullName evidence="4">Dehydrogenase</fullName>
    </submittedName>
</protein>
<dbReference type="Pfam" id="PF01315">
    <property type="entry name" value="Ald_Xan_dh_C"/>
    <property type="match status" value="1"/>
</dbReference>
<gene>
    <name evidence="4" type="ORF">GCM10014715_14370</name>
</gene>
<dbReference type="InterPro" id="IPR016208">
    <property type="entry name" value="Ald_Oxase/xanthine_DH-like"/>
</dbReference>
<evidence type="ECO:0000256" key="2">
    <source>
        <dbReference type="ARBA" id="ARBA00023002"/>
    </source>
</evidence>
<evidence type="ECO:0000259" key="3">
    <source>
        <dbReference type="SMART" id="SM01008"/>
    </source>
</evidence>
<dbReference type="SUPFAM" id="SSF54665">
    <property type="entry name" value="CO dehydrogenase molybdoprotein N-domain-like"/>
    <property type="match status" value="1"/>
</dbReference>
<keyword evidence="2" id="KW-0560">Oxidoreductase</keyword>
<dbReference type="InterPro" id="IPR000674">
    <property type="entry name" value="Ald_Oxase/Xan_DH_a/b"/>
</dbReference>
<dbReference type="GO" id="GO:0016491">
    <property type="term" value="F:oxidoreductase activity"/>
    <property type="evidence" value="ECO:0007669"/>
    <property type="project" value="UniProtKB-KW"/>
</dbReference>
<dbReference type="Gene3D" id="3.90.1170.50">
    <property type="entry name" value="Aldehyde oxidase/xanthine dehydrogenase, a/b hammerhead"/>
    <property type="match status" value="1"/>
</dbReference>
<dbReference type="SMART" id="SM01008">
    <property type="entry name" value="Ald_Xan_dh_C"/>
    <property type="match status" value="1"/>
</dbReference>
<dbReference type="Gene3D" id="3.30.365.10">
    <property type="entry name" value="Aldehyde oxidase/xanthine dehydrogenase, molybdopterin binding domain"/>
    <property type="match status" value="4"/>
</dbReference>
<organism evidence="4 5">
    <name type="scientific">Streptomyces spiralis</name>
    <dbReference type="NCBI Taxonomy" id="66376"/>
    <lineage>
        <taxon>Bacteria</taxon>
        <taxon>Bacillati</taxon>
        <taxon>Actinomycetota</taxon>
        <taxon>Actinomycetes</taxon>
        <taxon>Kitasatosporales</taxon>
        <taxon>Streptomycetaceae</taxon>
        <taxon>Streptomyces</taxon>
    </lineage>
</organism>
<evidence type="ECO:0000313" key="4">
    <source>
        <dbReference type="EMBL" id="GHE61943.1"/>
    </source>
</evidence>
<reference evidence="4" key="2">
    <citation type="submission" date="2020-09" db="EMBL/GenBank/DDBJ databases">
        <authorList>
            <person name="Sun Q."/>
            <person name="Ohkuma M."/>
        </authorList>
    </citation>
    <scope>NUCLEOTIDE SEQUENCE</scope>
    <source>
        <strain evidence="4">JCM 3302</strain>
    </source>
</reference>
<dbReference type="InterPro" id="IPR008274">
    <property type="entry name" value="AldOxase/xan_DH_MoCoBD1"/>
</dbReference>
<reference evidence="4" key="1">
    <citation type="journal article" date="2014" name="Int. J. Syst. Evol. Microbiol.">
        <title>Complete genome sequence of Corynebacterium casei LMG S-19264T (=DSM 44701T), isolated from a smear-ripened cheese.</title>
        <authorList>
            <consortium name="US DOE Joint Genome Institute (JGI-PGF)"/>
            <person name="Walter F."/>
            <person name="Albersmeier A."/>
            <person name="Kalinowski J."/>
            <person name="Ruckert C."/>
        </authorList>
    </citation>
    <scope>NUCLEOTIDE SEQUENCE</scope>
    <source>
        <strain evidence="4">JCM 3302</strain>
    </source>
</reference>
<dbReference type="Proteomes" id="UP000641386">
    <property type="component" value="Unassembled WGS sequence"/>
</dbReference>
<dbReference type="InterPro" id="IPR036856">
    <property type="entry name" value="Ald_Oxase/Xan_DH_a/b_sf"/>
</dbReference>
<feature type="domain" description="Aldehyde oxidase/xanthine dehydrogenase a/b hammerhead" evidence="3">
    <location>
        <begin position="18"/>
        <end position="133"/>
    </location>
</feature>
<dbReference type="RefSeq" id="WP_189897600.1">
    <property type="nucleotide sequence ID" value="NZ_BNBC01000004.1"/>
</dbReference>
<evidence type="ECO:0000313" key="5">
    <source>
        <dbReference type="Proteomes" id="UP000641386"/>
    </source>
</evidence>
<dbReference type="InterPro" id="IPR037165">
    <property type="entry name" value="AldOxase/xan_DH_Mopterin-bd_sf"/>
</dbReference>
<keyword evidence="1" id="KW-0500">Molybdenum</keyword>
<dbReference type="EMBL" id="BNBC01000004">
    <property type="protein sequence ID" value="GHE61943.1"/>
    <property type="molecule type" value="Genomic_DNA"/>
</dbReference>
<dbReference type="GO" id="GO:0005506">
    <property type="term" value="F:iron ion binding"/>
    <property type="evidence" value="ECO:0007669"/>
    <property type="project" value="InterPro"/>
</dbReference>
<keyword evidence="5" id="KW-1185">Reference proteome</keyword>
<comment type="caution">
    <text evidence="4">The sequence shown here is derived from an EMBL/GenBank/DDBJ whole genome shotgun (WGS) entry which is preliminary data.</text>
</comment>
<dbReference type="Pfam" id="PF02738">
    <property type="entry name" value="MoCoBD_1"/>
    <property type="match status" value="1"/>
</dbReference>